<evidence type="ECO:0000313" key="2">
    <source>
        <dbReference type="Proteomes" id="UP000223913"/>
    </source>
</evidence>
<protein>
    <recommendedName>
        <fullName evidence="3">Sel1 repeat family protein</fullName>
    </recommendedName>
</protein>
<dbReference type="EMBL" id="PDUD01000021">
    <property type="protein sequence ID" value="PHN05408.1"/>
    <property type="molecule type" value="Genomic_DNA"/>
</dbReference>
<dbReference type="AlphaFoldDB" id="A0A2D0NAK0"/>
<dbReference type="Proteomes" id="UP000223913">
    <property type="component" value="Unassembled WGS sequence"/>
</dbReference>
<comment type="caution">
    <text evidence="1">The sequence shown here is derived from an EMBL/GenBank/DDBJ whole genome shotgun (WGS) entry which is preliminary data.</text>
</comment>
<accession>A0A2D0NAK0</accession>
<dbReference type="SUPFAM" id="SSF81901">
    <property type="entry name" value="HCP-like"/>
    <property type="match status" value="1"/>
</dbReference>
<gene>
    <name evidence="1" type="ORF">CRP01_15535</name>
</gene>
<proteinExistence type="predicted"/>
<organism evidence="1 2">
    <name type="scientific">Flavilitoribacter nigricans (strain ATCC 23147 / DSM 23189 / NBRC 102662 / NCIMB 1420 / SS-2)</name>
    <name type="common">Lewinella nigricans</name>
    <dbReference type="NCBI Taxonomy" id="1122177"/>
    <lineage>
        <taxon>Bacteria</taxon>
        <taxon>Pseudomonadati</taxon>
        <taxon>Bacteroidota</taxon>
        <taxon>Saprospiria</taxon>
        <taxon>Saprospirales</taxon>
        <taxon>Lewinellaceae</taxon>
        <taxon>Flavilitoribacter</taxon>
    </lineage>
</organism>
<evidence type="ECO:0008006" key="3">
    <source>
        <dbReference type="Google" id="ProtNLM"/>
    </source>
</evidence>
<dbReference type="OrthoDB" id="638548at2"/>
<dbReference type="RefSeq" id="WP_099150985.1">
    <property type="nucleotide sequence ID" value="NZ_PDUD01000021.1"/>
</dbReference>
<sequence>MSINQKGSKKYDNYSASNQTLGAQSTLIDPRLRPYWQQARAGDINAVFELSRYLYAHEGYSEDLDGALYYKSILVENFPAERDTYTCAVTLMEIGMIYAEKAMREEALTWFRRAYTFIKEGYPTDQGLQLMVEIGFFDFVVESGFSVGVVIR</sequence>
<name>A0A2D0NAK0_FLAN2</name>
<reference evidence="1 2" key="1">
    <citation type="submission" date="2017-10" db="EMBL/GenBank/DDBJ databases">
        <title>The draft genome sequence of Lewinella nigricans NBRC 102662.</title>
        <authorList>
            <person name="Wang K."/>
        </authorList>
    </citation>
    <scope>NUCLEOTIDE SEQUENCE [LARGE SCALE GENOMIC DNA]</scope>
    <source>
        <strain evidence="1 2">NBRC 102662</strain>
    </source>
</reference>
<keyword evidence="2" id="KW-1185">Reference proteome</keyword>
<evidence type="ECO:0000313" key="1">
    <source>
        <dbReference type="EMBL" id="PHN05408.1"/>
    </source>
</evidence>